<dbReference type="Proteomes" id="UP000252586">
    <property type="component" value="Unassembled WGS sequence"/>
</dbReference>
<gene>
    <name evidence="8" type="ORF">DFR74_104381</name>
</gene>
<evidence type="ECO:0000256" key="3">
    <source>
        <dbReference type="ARBA" id="ARBA00022475"/>
    </source>
</evidence>
<dbReference type="STRING" id="1210090.GCA_001613185_00556"/>
<proteinExistence type="inferred from homology"/>
<evidence type="ECO:0000256" key="7">
    <source>
        <dbReference type="SAM" id="Phobius"/>
    </source>
</evidence>
<evidence type="ECO:0000256" key="6">
    <source>
        <dbReference type="ARBA" id="ARBA00023136"/>
    </source>
</evidence>
<feature type="transmembrane region" description="Helical" evidence="7">
    <location>
        <begin position="75"/>
        <end position="93"/>
    </location>
</feature>
<protein>
    <submittedName>
        <fullName evidence="8">Putative oxidoreductase</fullName>
    </submittedName>
</protein>
<evidence type="ECO:0000313" key="8">
    <source>
        <dbReference type="EMBL" id="RBO91675.1"/>
    </source>
</evidence>
<comment type="similarity">
    <text evidence="2">Belongs to the DoxX family.</text>
</comment>
<evidence type="ECO:0000313" key="9">
    <source>
        <dbReference type="Proteomes" id="UP000252586"/>
    </source>
</evidence>
<dbReference type="PANTHER" id="PTHR33452">
    <property type="entry name" value="OXIDOREDUCTASE CATD-RELATED"/>
    <property type="match status" value="1"/>
</dbReference>
<feature type="transmembrane region" description="Helical" evidence="7">
    <location>
        <begin position="100"/>
        <end position="119"/>
    </location>
</feature>
<organism evidence="8 9">
    <name type="scientific">Nocardia puris</name>
    <dbReference type="NCBI Taxonomy" id="208602"/>
    <lineage>
        <taxon>Bacteria</taxon>
        <taxon>Bacillati</taxon>
        <taxon>Actinomycetota</taxon>
        <taxon>Actinomycetes</taxon>
        <taxon>Mycobacteriales</taxon>
        <taxon>Nocardiaceae</taxon>
        <taxon>Nocardia</taxon>
    </lineage>
</organism>
<feature type="transmembrane region" description="Helical" evidence="7">
    <location>
        <begin position="29"/>
        <end position="50"/>
    </location>
</feature>
<dbReference type="RefSeq" id="WP_084537273.1">
    <property type="nucleotide sequence ID" value="NZ_QNRE01000004.1"/>
</dbReference>
<dbReference type="OrthoDB" id="1122432at2"/>
<dbReference type="GO" id="GO:0005886">
    <property type="term" value="C:plasma membrane"/>
    <property type="evidence" value="ECO:0007669"/>
    <property type="project" value="UniProtKB-SubCell"/>
</dbReference>
<evidence type="ECO:0000256" key="4">
    <source>
        <dbReference type="ARBA" id="ARBA00022692"/>
    </source>
</evidence>
<dbReference type="InterPro" id="IPR051907">
    <property type="entry name" value="DoxX-like_oxidoreductase"/>
</dbReference>
<dbReference type="AlphaFoldDB" id="A0A366DP33"/>
<accession>A0A366DP33</accession>
<keyword evidence="9" id="KW-1185">Reference proteome</keyword>
<dbReference type="EMBL" id="QNRE01000004">
    <property type="protein sequence ID" value="RBO91675.1"/>
    <property type="molecule type" value="Genomic_DNA"/>
</dbReference>
<evidence type="ECO:0000256" key="1">
    <source>
        <dbReference type="ARBA" id="ARBA00004651"/>
    </source>
</evidence>
<feature type="transmembrane region" description="Helical" evidence="7">
    <location>
        <begin position="131"/>
        <end position="151"/>
    </location>
</feature>
<evidence type="ECO:0000256" key="5">
    <source>
        <dbReference type="ARBA" id="ARBA00022989"/>
    </source>
</evidence>
<keyword evidence="6 7" id="KW-0472">Membrane</keyword>
<comment type="subcellular location">
    <subcellularLocation>
        <location evidence="1">Cell membrane</location>
        <topology evidence="1">Multi-pass membrane protein</topology>
    </subcellularLocation>
</comment>
<dbReference type="PANTHER" id="PTHR33452:SF1">
    <property type="entry name" value="INNER MEMBRANE PROTEIN YPHA-RELATED"/>
    <property type="match status" value="1"/>
</dbReference>
<dbReference type="InterPro" id="IPR032808">
    <property type="entry name" value="DoxX"/>
</dbReference>
<sequence length="171" mass="17576">MNHTDQGSQRIGADRSALALLTGDAPRSLIDGALLLLRLALGVIFFAHGMDAFQNLGVSGVIDAQREAGIPLPEIAGPFTVFVELLGGPLLALGALTRPVATALGVIMVGAFAFIHAQYGLFVENGGYELVLVLAAACALLAVQGSGRFGVDGLLATRRTGNTPVRASGRV</sequence>
<keyword evidence="3" id="KW-1003">Cell membrane</keyword>
<keyword evidence="4 7" id="KW-0812">Transmembrane</keyword>
<comment type="caution">
    <text evidence="8">The sequence shown here is derived from an EMBL/GenBank/DDBJ whole genome shotgun (WGS) entry which is preliminary data.</text>
</comment>
<name>A0A366DP33_9NOCA</name>
<evidence type="ECO:0000256" key="2">
    <source>
        <dbReference type="ARBA" id="ARBA00006679"/>
    </source>
</evidence>
<reference evidence="8 9" key="1">
    <citation type="submission" date="2018-06" db="EMBL/GenBank/DDBJ databases">
        <title>Genomic Encyclopedia of Type Strains, Phase IV (KMG-IV): sequencing the most valuable type-strain genomes for metagenomic binning, comparative biology and taxonomic classification.</title>
        <authorList>
            <person name="Goeker M."/>
        </authorList>
    </citation>
    <scope>NUCLEOTIDE SEQUENCE [LARGE SCALE GENOMIC DNA]</scope>
    <source>
        <strain evidence="8 9">DSM 44599</strain>
    </source>
</reference>
<keyword evidence="5 7" id="KW-1133">Transmembrane helix</keyword>
<dbReference type="Pfam" id="PF07681">
    <property type="entry name" value="DoxX"/>
    <property type="match status" value="1"/>
</dbReference>